<name>A0A3M7QXS9_BRAPC</name>
<organism evidence="16 17">
    <name type="scientific">Brachionus plicatilis</name>
    <name type="common">Marine rotifer</name>
    <name type="synonym">Brachionus muelleri</name>
    <dbReference type="NCBI Taxonomy" id="10195"/>
    <lineage>
        <taxon>Eukaryota</taxon>
        <taxon>Metazoa</taxon>
        <taxon>Spiralia</taxon>
        <taxon>Gnathifera</taxon>
        <taxon>Rotifera</taxon>
        <taxon>Eurotatoria</taxon>
        <taxon>Monogononta</taxon>
        <taxon>Pseudotrocha</taxon>
        <taxon>Ploima</taxon>
        <taxon>Brachionidae</taxon>
        <taxon>Brachionus</taxon>
    </lineage>
</organism>
<keyword evidence="13 14" id="KW-0472">Membrane</keyword>
<evidence type="ECO:0000256" key="12">
    <source>
        <dbReference type="ARBA" id="ARBA00022989"/>
    </source>
</evidence>
<dbReference type="GO" id="GO:0016887">
    <property type="term" value="F:ATP hydrolysis activity"/>
    <property type="evidence" value="ECO:0007669"/>
    <property type="project" value="InterPro"/>
</dbReference>
<dbReference type="InterPro" id="IPR059000">
    <property type="entry name" value="ATPase_P-type_domA"/>
</dbReference>
<evidence type="ECO:0000256" key="7">
    <source>
        <dbReference type="ARBA" id="ARBA00022692"/>
    </source>
</evidence>
<feature type="transmembrane region" description="Helical" evidence="14">
    <location>
        <begin position="308"/>
        <end position="332"/>
    </location>
</feature>
<evidence type="ECO:0000256" key="4">
    <source>
        <dbReference type="ARBA" id="ARBA00022475"/>
    </source>
</evidence>
<dbReference type="NCBIfam" id="TIGR01106">
    <property type="entry name" value="ATPase-IIC_X-K"/>
    <property type="match status" value="1"/>
</dbReference>
<keyword evidence="3 14" id="KW-0813">Transport</keyword>
<dbReference type="InterPro" id="IPR005775">
    <property type="entry name" value="P-type_ATPase_IIC"/>
</dbReference>
<dbReference type="Pfam" id="PF00690">
    <property type="entry name" value="Cation_ATPase_N"/>
    <property type="match status" value="1"/>
</dbReference>
<keyword evidence="6" id="KW-0597">Phosphoprotein</keyword>
<sequence>MKNLNSNGRVAFKLLTFGGNDKLFNLKEAKQEKSKVSLLNRITKKSNERDNATIWDEHIIPFEELIQKLDTDIDRGLSHSQVYELLDKDGPNVLTPQPKSPKIILFLQSLFGGFGILLLIGAVLCFIAYGIHSLKSNDHFKESLWLGIALVFVNLISGCFSFYQEEQCKNIIKSFQNIVPQKARVIRDGVIMIIKVENLVVGDIVLLNAGDKIPADLRIFEAEKLYVDNSSLTGESKPQLRTTFFTHLEPLESKNLVFLGTLVIEGSGAGVVIKTGDRSFMGRIASLTSAYLEVEFWSTPLSREITHFIHSISIAALIIGILFFFISLLYGYFWLDSIIFLISILVAKVPEGLLATITVALTSIAKRISKKNCYVKNLEAVETLGSTTVIYKTGTLTQNKMIVSNVWLNDRFYTADSLEIQVKFAKKKVSCWKELSTCCMLGSNAIFEDHHKNASKSSIHLRHCKGNPTEIALLKFMEITHQNVNIFRQKHHRIFEIPFNSTKKYQLSIFSTFENDEDDRLLVVVLGAPDILIDKSKEIFINDQNLPLDETWRRKIEKACLNFAKNGERVLAVCDFRLDPEIYTVDYYFQLDENEEPNFPLDNMRFISLVSMLDPPRVGVSDAVDKCKTAGIRVIMITGDHPLTAKAVAKAVGIITTETIEDIAERYGVNVSSIDPNVPKAAVVTGDMLKNLSNCELDRILRKYPEIVFARTTPYQKVKIVESCQRLGAVVAVTGDGVNDSPALKKADIGIAMGIAGSDVSKEAADMILLDDDFASIEIAIEEGRLIFDNLKKSITYTLSSKVPELAPFIVYVVGNIPLALGAITILCIDLGTDLIPSISLVYEKSESDIMKRPPRNSKKDRLVNSNLILLSYLQYGMIVATAGYFTYTMIMAQNGFLPSRLSGIRREWNSKSVNDLMDSYGQEWTYEQRKILERTSQTGFFVSVVMVQMFSVLVCKTRLNSIFTQGLGNIVLNAAMFVEVCLALFLVYTPGVNGVVQMCPLKISWWFMSIPFGILLFIYDEIRKYFLRENPNGWIRRETYS</sequence>
<feature type="transmembrane region" description="Helical" evidence="14">
    <location>
        <begin position="864"/>
        <end position="888"/>
    </location>
</feature>
<evidence type="ECO:0000256" key="9">
    <source>
        <dbReference type="ARBA" id="ARBA00022840"/>
    </source>
</evidence>
<keyword evidence="5 14" id="KW-0633">Potassium transport</keyword>
<dbReference type="Pfam" id="PF00689">
    <property type="entry name" value="Cation_ATPase_C"/>
    <property type="match status" value="1"/>
</dbReference>
<dbReference type="InterPro" id="IPR023298">
    <property type="entry name" value="ATPase_P-typ_TM_dom_sf"/>
</dbReference>
<keyword evidence="7 14" id="KW-0812">Transmembrane</keyword>
<dbReference type="FunFam" id="2.70.150.10:FF:000003">
    <property type="entry name" value="Sodium/potassium-transporting ATPase subunit alpha"/>
    <property type="match status" value="1"/>
</dbReference>
<evidence type="ECO:0000256" key="13">
    <source>
        <dbReference type="ARBA" id="ARBA00023136"/>
    </source>
</evidence>
<dbReference type="GO" id="GO:0005886">
    <property type="term" value="C:plasma membrane"/>
    <property type="evidence" value="ECO:0007669"/>
    <property type="project" value="UniProtKB-SubCell"/>
</dbReference>
<feature type="transmembrane region" description="Helical" evidence="14">
    <location>
        <begin position="338"/>
        <end position="361"/>
    </location>
</feature>
<proteinExistence type="inferred from homology"/>
<feature type="transmembrane region" description="Helical" evidence="14">
    <location>
        <begin position="939"/>
        <end position="956"/>
    </location>
</feature>
<dbReference type="InterPro" id="IPR006068">
    <property type="entry name" value="ATPase_P-typ_cation-transptr_C"/>
</dbReference>
<evidence type="ECO:0000313" key="16">
    <source>
        <dbReference type="EMBL" id="RNA16180.1"/>
    </source>
</evidence>
<evidence type="ECO:0000256" key="2">
    <source>
        <dbReference type="ARBA" id="ARBA00006934"/>
    </source>
</evidence>
<dbReference type="SUPFAM" id="SSF56784">
    <property type="entry name" value="HAD-like"/>
    <property type="match status" value="1"/>
</dbReference>
<dbReference type="InterPro" id="IPR036412">
    <property type="entry name" value="HAD-like_sf"/>
</dbReference>
<keyword evidence="12 14" id="KW-1133">Transmembrane helix</keyword>
<evidence type="ECO:0000256" key="14">
    <source>
        <dbReference type="RuleBase" id="RU362084"/>
    </source>
</evidence>
<dbReference type="PRINTS" id="PR00121">
    <property type="entry name" value="NAKATPASE"/>
</dbReference>
<feature type="transmembrane region" description="Helical" evidence="14">
    <location>
        <begin position="968"/>
        <end position="989"/>
    </location>
</feature>
<dbReference type="FunFam" id="3.40.50.1000:FF:000083">
    <property type="entry name" value="Sodium/potassium-transporting ATPase subunit alpha"/>
    <property type="match status" value="1"/>
</dbReference>
<dbReference type="Gene3D" id="2.70.150.10">
    <property type="entry name" value="Calcium-transporting ATPase, cytoplasmic transduction domain A"/>
    <property type="match status" value="1"/>
</dbReference>
<feature type="transmembrane region" description="Helical" evidence="14">
    <location>
        <begin position="143"/>
        <end position="163"/>
    </location>
</feature>
<feature type="transmembrane region" description="Helical" evidence="14">
    <location>
        <begin position="103"/>
        <end position="131"/>
    </location>
</feature>
<keyword evidence="9 14" id="KW-0067">ATP-binding</keyword>
<dbReference type="SMART" id="SM00831">
    <property type="entry name" value="Cation_ATPase_N"/>
    <property type="match status" value="1"/>
</dbReference>
<feature type="domain" description="Cation-transporting P-type ATPase N-terminal" evidence="15">
    <location>
        <begin position="56"/>
        <end position="130"/>
    </location>
</feature>
<dbReference type="GO" id="GO:1902600">
    <property type="term" value="P:proton transmembrane transport"/>
    <property type="evidence" value="ECO:0007669"/>
    <property type="project" value="TreeGrafter"/>
</dbReference>
<dbReference type="SUPFAM" id="SSF81660">
    <property type="entry name" value="Metal cation-transporting ATPase, ATP-binding domain N"/>
    <property type="match status" value="1"/>
</dbReference>
<dbReference type="GO" id="GO:0005391">
    <property type="term" value="F:P-type sodium:potassium-exchanging transporter activity"/>
    <property type="evidence" value="ECO:0007669"/>
    <property type="project" value="TreeGrafter"/>
</dbReference>
<comment type="caution">
    <text evidence="16">The sequence shown here is derived from an EMBL/GenBank/DDBJ whole genome shotgun (WGS) entry which is preliminary data.</text>
</comment>
<dbReference type="InterPro" id="IPR050510">
    <property type="entry name" value="Cation_transp_ATPase_P-type"/>
</dbReference>
<keyword evidence="14" id="KW-0479">Metal-binding</keyword>
<dbReference type="EMBL" id="REGN01004777">
    <property type="protein sequence ID" value="RNA16180.1"/>
    <property type="molecule type" value="Genomic_DNA"/>
</dbReference>
<dbReference type="SUPFAM" id="SSF81653">
    <property type="entry name" value="Calcium ATPase, transduction domain A"/>
    <property type="match status" value="1"/>
</dbReference>
<feature type="transmembrane region" description="Helical" evidence="14">
    <location>
        <begin position="1004"/>
        <end position="1020"/>
    </location>
</feature>
<evidence type="ECO:0000313" key="17">
    <source>
        <dbReference type="Proteomes" id="UP000276133"/>
    </source>
</evidence>
<dbReference type="Pfam" id="PF00122">
    <property type="entry name" value="E1-E2_ATPase"/>
    <property type="match status" value="1"/>
</dbReference>
<dbReference type="SUPFAM" id="SSF81665">
    <property type="entry name" value="Calcium ATPase, transmembrane domain M"/>
    <property type="match status" value="1"/>
</dbReference>
<dbReference type="Gene3D" id="3.40.1110.10">
    <property type="entry name" value="Calcium-transporting ATPase, cytoplasmic domain N"/>
    <property type="match status" value="1"/>
</dbReference>
<dbReference type="PANTHER" id="PTHR43294:SF21">
    <property type="entry name" value="CATION TRANSPORTING ATPASE"/>
    <property type="match status" value="1"/>
</dbReference>
<dbReference type="OrthoDB" id="3352408at2759"/>
<dbReference type="Pfam" id="PF13246">
    <property type="entry name" value="Cation_ATPase"/>
    <property type="match status" value="1"/>
</dbReference>
<keyword evidence="17" id="KW-1185">Reference proteome</keyword>
<keyword evidence="4" id="KW-1003">Cell membrane</keyword>
<comment type="similarity">
    <text evidence="2 14">Belongs to the cation transport ATPase (P-type) (TC 3.A.3) family. Type IIC subfamily.</text>
</comment>
<dbReference type="AlphaFoldDB" id="A0A3M7QXS9"/>
<evidence type="ECO:0000256" key="5">
    <source>
        <dbReference type="ARBA" id="ARBA00022538"/>
    </source>
</evidence>
<evidence type="ECO:0000256" key="1">
    <source>
        <dbReference type="ARBA" id="ARBA00004651"/>
    </source>
</evidence>
<dbReference type="Gene3D" id="1.20.1110.10">
    <property type="entry name" value="Calcium-transporting ATPase, transmembrane domain"/>
    <property type="match status" value="1"/>
</dbReference>
<dbReference type="PANTHER" id="PTHR43294">
    <property type="entry name" value="SODIUM/POTASSIUM-TRANSPORTING ATPASE SUBUNIT ALPHA"/>
    <property type="match status" value="1"/>
</dbReference>
<dbReference type="InterPro" id="IPR023299">
    <property type="entry name" value="ATPase_P-typ_cyto_dom_N"/>
</dbReference>
<keyword evidence="14" id="KW-0406">Ion transport</keyword>
<evidence type="ECO:0000256" key="3">
    <source>
        <dbReference type="ARBA" id="ARBA00022448"/>
    </source>
</evidence>
<dbReference type="GO" id="GO:0030007">
    <property type="term" value="P:intracellular potassium ion homeostasis"/>
    <property type="evidence" value="ECO:0007669"/>
    <property type="project" value="TreeGrafter"/>
</dbReference>
<evidence type="ECO:0000256" key="11">
    <source>
        <dbReference type="ARBA" id="ARBA00022967"/>
    </source>
</evidence>
<dbReference type="Proteomes" id="UP000276133">
    <property type="component" value="Unassembled WGS sequence"/>
</dbReference>
<dbReference type="STRING" id="10195.A0A3M7QXS9"/>
<dbReference type="GO" id="GO:0036376">
    <property type="term" value="P:sodium ion export across plasma membrane"/>
    <property type="evidence" value="ECO:0007669"/>
    <property type="project" value="TreeGrafter"/>
</dbReference>
<evidence type="ECO:0000256" key="8">
    <source>
        <dbReference type="ARBA" id="ARBA00022741"/>
    </source>
</evidence>
<protein>
    <recommendedName>
        <fullName evidence="14">Sodium/potassium-transporting ATPase subunit alpha</fullName>
    </recommendedName>
</protein>
<accession>A0A3M7QXS9</accession>
<evidence type="ECO:0000256" key="6">
    <source>
        <dbReference type="ARBA" id="ARBA00022553"/>
    </source>
</evidence>
<comment type="subcellular location">
    <subcellularLocation>
        <location evidence="1 14">Cell membrane</location>
        <topology evidence="1 14">Multi-pass membrane protein</topology>
    </subcellularLocation>
</comment>
<reference evidence="16 17" key="1">
    <citation type="journal article" date="2018" name="Sci. Rep.">
        <title>Genomic signatures of local adaptation to the degree of environmental predictability in rotifers.</title>
        <authorList>
            <person name="Franch-Gras L."/>
            <person name="Hahn C."/>
            <person name="Garcia-Roger E.M."/>
            <person name="Carmona M.J."/>
            <person name="Serra M."/>
            <person name="Gomez A."/>
        </authorList>
    </citation>
    <scope>NUCLEOTIDE SEQUENCE [LARGE SCALE GENOMIC DNA]</scope>
    <source>
        <strain evidence="16">HYR1</strain>
    </source>
</reference>
<keyword evidence="8 14" id="KW-0547">Nucleotide-binding</keyword>
<dbReference type="PRINTS" id="PR00119">
    <property type="entry name" value="CATATPASE"/>
</dbReference>
<dbReference type="GO" id="GO:0006883">
    <property type="term" value="P:intracellular sodium ion homeostasis"/>
    <property type="evidence" value="ECO:0007669"/>
    <property type="project" value="TreeGrafter"/>
</dbReference>
<dbReference type="GO" id="GO:0005524">
    <property type="term" value="F:ATP binding"/>
    <property type="evidence" value="ECO:0007669"/>
    <property type="project" value="UniProtKB-KW"/>
</dbReference>
<dbReference type="InterPro" id="IPR008250">
    <property type="entry name" value="ATPase_P-typ_transduc_dom_A_sf"/>
</dbReference>
<evidence type="ECO:0000259" key="15">
    <source>
        <dbReference type="SMART" id="SM00831"/>
    </source>
</evidence>
<dbReference type="InterPro" id="IPR001757">
    <property type="entry name" value="P_typ_ATPase"/>
</dbReference>
<evidence type="ECO:0000256" key="10">
    <source>
        <dbReference type="ARBA" id="ARBA00022958"/>
    </source>
</evidence>
<keyword evidence="16" id="KW-0378">Hydrolase</keyword>
<keyword evidence="10 14" id="KW-0630">Potassium</keyword>
<dbReference type="FunFam" id="1.20.1110.10:FF:000038">
    <property type="entry name" value="Sodium/potassium-transporting ATPase subunit alpha"/>
    <property type="match status" value="1"/>
</dbReference>
<gene>
    <name evidence="16" type="ORF">BpHYR1_016331</name>
</gene>
<dbReference type="NCBIfam" id="TIGR01494">
    <property type="entry name" value="ATPase_P-type"/>
    <property type="match status" value="2"/>
</dbReference>
<dbReference type="InterPro" id="IPR004014">
    <property type="entry name" value="ATPase_P-typ_cation-transptr_N"/>
</dbReference>
<dbReference type="GO" id="GO:1990573">
    <property type="term" value="P:potassium ion import across plasma membrane"/>
    <property type="evidence" value="ECO:0007669"/>
    <property type="project" value="TreeGrafter"/>
</dbReference>
<dbReference type="Gene3D" id="3.40.50.1000">
    <property type="entry name" value="HAD superfamily/HAD-like"/>
    <property type="match status" value="1"/>
</dbReference>
<dbReference type="InterPro" id="IPR023214">
    <property type="entry name" value="HAD_sf"/>
</dbReference>
<dbReference type="GO" id="GO:0046872">
    <property type="term" value="F:metal ion binding"/>
    <property type="evidence" value="ECO:0007669"/>
    <property type="project" value="UniProtKB-KW"/>
</dbReference>
<keyword evidence="11" id="KW-1278">Translocase</keyword>